<dbReference type="EMBL" id="AC135564">
    <property type="protein sequence ID" value="AAT81760.1"/>
    <property type="molecule type" value="Genomic_DNA"/>
</dbReference>
<feature type="domain" description="Reverse transcriptase" evidence="1">
    <location>
        <begin position="1"/>
        <end position="151"/>
    </location>
</feature>
<dbReference type="SUPFAM" id="SSF56672">
    <property type="entry name" value="DNA/RNA polymerases"/>
    <property type="match status" value="1"/>
</dbReference>
<reference evidence="3" key="1">
    <citation type="journal article" date="2005" name="Nature">
        <title>The map-based sequence of the rice genome.</title>
        <authorList>
            <consortium name="International rice genome sequencing project (IRGSP)"/>
            <person name="Matsumoto T."/>
            <person name="Wu J."/>
            <person name="Kanamori H."/>
            <person name="Katayose Y."/>
            <person name="Fujisawa M."/>
            <person name="Namiki N."/>
            <person name="Mizuno H."/>
            <person name="Yamamoto K."/>
            <person name="Antonio B.A."/>
            <person name="Baba T."/>
            <person name="Sakata K."/>
            <person name="Nagamura Y."/>
            <person name="Aoki H."/>
            <person name="Arikawa K."/>
            <person name="Arita K."/>
            <person name="Bito T."/>
            <person name="Chiden Y."/>
            <person name="Fujitsuka N."/>
            <person name="Fukunaka R."/>
            <person name="Hamada M."/>
            <person name="Harada C."/>
            <person name="Hayashi A."/>
            <person name="Hijishita S."/>
            <person name="Honda M."/>
            <person name="Hosokawa S."/>
            <person name="Ichikawa Y."/>
            <person name="Idonuma A."/>
            <person name="Iijima M."/>
            <person name="Ikeda M."/>
            <person name="Ikeno M."/>
            <person name="Ito K."/>
            <person name="Ito S."/>
            <person name="Ito T."/>
            <person name="Ito Y."/>
            <person name="Ito Y."/>
            <person name="Iwabuchi A."/>
            <person name="Kamiya K."/>
            <person name="Karasawa W."/>
            <person name="Kurita K."/>
            <person name="Katagiri S."/>
            <person name="Kikuta A."/>
            <person name="Kobayashi H."/>
            <person name="Kobayashi N."/>
            <person name="Machita K."/>
            <person name="Maehara T."/>
            <person name="Masukawa M."/>
            <person name="Mizubayashi T."/>
            <person name="Mukai Y."/>
            <person name="Nagasaki H."/>
            <person name="Nagata Y."/>
            <person name="Naito S."/>
            <person name="Nakashima M."/>
            <person name="Nakama Y."/>
            <person name="Nakamichi Y."/>
            <person name="Nakamura M."/>
            <person name="Meguro A."/>
            <person name="Negishi M."/>
            <person name="Ohta I."/>
            <person name="Ohta T."/>
            <person name="Okamoto M."/>
            <person name="Ono N."/>
            <person name="Saji S."/>
            <person name="Sakaguchi M."/>
            <person name="Sakai K."/>
            <person name="Shibata M."/>
            <person name="Shimokawa T."/>
            <person name="Song J."/>
            <person name="Takazaki Y."/>
            <person name="Terasawa K."/>
            <person name="Tsugane M."/>
            <person name="Tsuji K."/>
            <person name="Ueda S."/>
            <person name="Waki K."/>
            <person name="Yamagata H."/>
            <person name="Yamamoto M."/>
            <person name="Yamamoto S."/>
            <person name="Yamane H."/>
            <person name="Yoshiki S."/>
            <person name="Yoshihara R."/>
            <person name="Yukawa K."/>
            <person name="Zhong H."/>
            <person name="Yano M."/>
            <person name="Yuan Q."/>
            <person name="Ouyang S."/>
            <person name="Liu J."/>
            <person name="Jones K.M."/>
            <person name="Gansberger K."/>
            <person name="Moffat K."/>
            <person name="Hill J."/>
            <person name="Bera J."/>
            <person name="Fadrosh D."/>
            <person name="Jin S."/>
            <person name="Johri S."/>
            <person name="Kim M."/>
            <person name="Overton L."/>
            <person name="Reardon M."/>
            <person name="Tsitrin T."/>
            <person name="Vuong H."/>
            <person name="Weaver B."/>
            <person name="Ciecko A."/>
            <person name="Tallon L."/>
            <person name="Jackson J."/>
            <person name="Pai G."/>
            <person name="Aken S.V."/>
            <person name="Utterback T."/>
            <person name="Reidmuller S."/>
            <person name="Feldblyum T."/>
            <person name="Hsiao J."/>
            <person name="Zismann V."/>
            <person name="Iobst S."/>
            <person name="de Vazeille A.R."/>
            <person name="Buell C.R."/>
            <person name="Ying K."/>
            <person name="Li Y."/>
            <person name="Lu T."/>
            <person name="Huang Y."/>
            <person name="Zhao Q."/>
            <person name="Feng Q."/>
            <person name="Zhang L."/>
            <person name="Zhu J."/>
            <person name="Weng Q."/>
            <person name="Mu J."/>
            <person name="Lu Y."/>
            <person name="Fan D."/>
            <person name="Liu Y."/>
            <person name="Guan J."/>
            <person name="Zhang Y."/>
            <person name="Yu S."/>
            <person name="Liu X."/>
            <person name="Zhang Y."/>
            <person name="Hong G."/>
            <person name="Han B."/>
            <person name="Choisne N."/>
            <person name="Demange N."/>
            <person name="Orjeda G."/>
            <person name="Samain S."/>
            <person name="Cattolico L."/>
            <person name="Pelletier E."/>
            <person name="Couloux A."/>
            <person name="Segurens B."/>
            <person name="Wincker P."/>
            <person name="D'Hont A."/>
            <person name="Scarpelli C."/>
            <person name="Weissenbach J."/>
            <person name="Salanoubat M."/>
            <person name="Quetier F."/>
            <person name="Yu Y."/>
            <person name="Kim H.R."/>
            <person name="Rambo T."/>
            <person name="Currie J."/>
            <person name="Collura K."/>
            <person name="Luo M."/>
            <person name="Yang T."/>
            <person name="Ammiraju J.S.S."/>
            <person name="Engler F."/>
            <person name="Soderlund C."/>
            <person name="Wing R.A."/>
            <person name="Palmer L.E."/>
            <person name="de la Bastide M."/>
            <person name="Spiegel L."/>
            <person name="Nascimento L."/>
            <person name="Zutavern T."/>
            <person name="O'Shaughnessy A."/>
            <person name="Dike S."/>
            <person name="Dedhia N."/>
            <person name="Preston R."/>
            <person name="Balija V."/>
            <person name="McCombie W.R."/>
            <person name="Chow T."/>
            <person name="Chen H."/>
            <person name="Chung M."/>
            <person name="Chen C."/>
            <person name="Shaw J."/>
            <person name="Wu H."/>
            <person name="Hsiao K."/>
            <person name="Chao Y."/>
            <person name="Chu M."/>
            <person name="Cheng C."/>
            <person name="Hour A."/>
            <person name="Lee P."/>
            <person name="Lin S."/>
            <person name="Lin Y."/>
            <person name="Liou J."/>
            <person name="Liu S."/>
            <person name="Hsing Y."/>
            <person name="Raghuvanshi S."/>
            <person name="Mohanty A."/>
            <person name="Bharti A.K."/>
            <person name="Gaur A."/>
            <person name="Gupta V."/>
            <person name="Kumar D."/>
            <person name="Ravi V."/>
            <person name="Vij S."/>
            <person name="Kapur A."/>
            <person name="Khurana P."/>
            <person name="Khurana P."/>
            <person name="Khurana J.P."/>
            <person name="Tyagi A.K."/>
            <person name="Gaikwad K."/>
            <person name="Singh A."/>
            <person name="Dalal V."/>
            <person name="Srivastava S."/>
            <person name="Dixit A."/>
            <person name="Pal A.K."/>
            <person name="Ghazi I.A."/>
            <person name="Yadav M."/>
            <person name="Pandit A."/>
            <person name="Bhargava A."/>
            <person name="Sureshbabu K."/>
            <person name="Batra K."/>
            <person name="Sharma T.R."/>
            <person name="Mohapatra T."/>
            <person name="Singh N.K."/>
            <person name="Messing J."/>
            <person name="Nelson A.B."/>
            <person name="Fuks G."/>
            <person name="Kavchok S."/>
            <person name="Keizer G."/>
            <person name="Linton E."/>
            <person name="Llaca V."/>
            <person name="Song R."/>
            <person name="Tanyolac B."/>
            <person name="Young S."/>
            <person name="Ho-Il K."/>
            <person name="Hahn J.H."/>
            <person name="Sangsakoo G."/>
            <person name="Vanavichit A."/>
            <person name="de Mattos Luiz.A.T."/>
            <person name="Zimmer P.D."/>
            <person name="Malone G."/>
            <person name="Dellagostin O."/>
            <person name="de Oliveira A.C."/>
            <person name="Bevan M."/>
            <person name="Bancroft I."/>
            <person name="Minx P."/>
            <person name="Cordum H."/>
            <person name="Wilson R."/>
            <person name="Cheng Z."/>
            <person name="Jin W."/>
            <person name="Jiang J."/>
            <person name="Leong S.A."/>
            <person name="Iwama H."/>
            <person name="Gojobori T."/>
            <person name="Itoh T."/>
            <person name="Niimura Y."/>
            <person name="Fujii Y."/>
            <person name="Habara T."/>
            <person name="Sakai H."/>
            <person name="Sato Y."/>
            <person name="Wilson G."/>
            <person name="Kumar K."/>
            <person name="McCouch S."/>
            <person name="Juretic N."/>
            <person name="Hoen D."/>
            <person name="Wright S."/>
            <person name="Bruskiewich R."/>
            <person name="Bureau T."/>
            <person name="Miyao A."/>
            <person name="Hirochika H."/>
            <person name="Nishikawa T."/>
            <person name="Kadowaki K."/>
            <person name="Sugiura M."/>
            <person name="Burr B."/>
            <person name="Sasaki T."/>
        </authorList>
    </citation>
    <scope>NUCLEOTIDE SEQUENCE [LARGE SCALE GENOMIC DNA]</scope>
    <source>
        <strain evidence="3">cv. Nipponbare</strain>
    </source>
</reference>
<sequence length="313" mass="35425">MEELDLKPSRNLLSQVLLNGSPGTALQHAKGLRQGDPLSPLLFILTMEPLHKLFQVAEEASLLTPIGGRFSRFRCSLYADDIALFVKPDPIEIDAVKRVLNLFAQALGLHTNLNKTEIYPIRCDTTDLTHVITPFPGTLKSFPCRYLGLPLHFRKLRKVDFLPLIEKIGSRLPGWKGCYFTSEGRIILVQSVLSALPTFHLTALQAPKWVISRIDRYRRSFLWKGEDPDKTNPGSSLVNWGTVCRPKILGGLGIPDLEKFSRALRLRWLWFKWKEDNNSWVGMDLPCDDCDKRLFQAATTITVGNGEKNKFLA</sequence>
<proteinExistence type="predicted"/>
<organism evidence="2 3">
    <name type="scientific">Oryza sativa subsp. japonica</name>
    <name type="common">Rice</name>
    <dbReference type="NCBI Taxonomy" id="39947"/>
    <lineage>
        <taxon>Eukaryota</taxon>
        <taxon>Viridiplantae</taxon>
        <taxon>Streptophyta</taxon>
        <taxon>Embryophyta</taxon>
        <taxon>Tracheophyta</taxon>
        <taxon>Spermatophyta</taxon>
        <taxon>Magnoliopsida</taxon>
        <taxon>Liliopsida</taxon>
        <taxon>Poales</taxon>
        <taxon>Poaceae</taxon>
        <taxon>BOP clade</taxon>
        <taxon>Oryzoideae</taxon>
        <taxon>Oryzeae</taxon>
        <taxon>Oryzinae</taxon>
        <taxon>Oryza</taxon>
        <taxon>Oryza sativa</taxon>
    </lineage>
</organism>
<evidence type="ECO:0000259" key="1">
    <source>
        <dbReference type="PROSITE" id="PS50878"/>
    </source>
</evidence>
<dbReference type="Pfam" id="PF00078">
    <property type="entry name" value="RVT_1"/>
    <property type="match status" value="1"/>
</dbReference>
<protein>
    <recommendedName>
        <fullName evidence="1">Reverse transcriptase domain-containing protein</fullName>
    </recommendedName>
</protein>
<dbReference type="PANTHER" id="PTHR33116">
    <property type="entry name" value="REVERSE TRANSCRIPTASE ZINC-BINDING DOMAIN-CONTAINING PROTEIN-RELATED-RELATED"/>
    <property type="match status" value="1"/>
</dbReference>
<gene>
    <name evidence="2" type="primary">OSJNBb0056O10.13</name>
</gene>
<dbReference type="AlphaFoldDB" id="Q10HD7"/>
<reference evidence="3" key="2">
    <citation type="journal article" date="2008" name="Nucleic Acids Res.">
        <title>The rice annotation project database (RAP-DB): 2008 update.</title>
        <authorList>
            <consortium name="The rice annotation project (RAP)"/>
        </authorList>
    </citation>
    <scope>GENOME REANNOTATION</scope>
    <source>
        <strain evidence="3">cv. Nipponbare</strain>
    </source>
</reference>
<evidence type="ECO:0000313" key="3">
    <source>
        <dbReference type="Proteomes" id="UP000000763"/>
    </source>
</evidence>
<dbReference type="InterPro" id="IPR000477">
    <property type="entry name" value="RT_dom"/>
</dbReference>
<name>Q10HD7_ORYSJ</name>
<evidence type="ECO:0000313" key="2">
    <source>
        <dbReference type="EMBL" id="AAT81760.1"/>
    </source>
</evidence>
<accession>Q10HD7</accession>
<dbReference type="Proteomes" id="UP000000763">
    <property type="component" value="Chromosome 3"/>
</dbReference>
<dbReference type="InterPro" id="IPR043502">
    <property type="entry name" value="DNA/RNA_pol_sf"/>
</dbReference>
<dbReference type="PROSITE" id="PS50878">
    <property type="entry name" value="RT_POL"/>
    <property type="match status" value="1"/>
</dbReference>
<dbReference type="PANTHER" id="PTHR33116:SF87">
    <property type="entry name" value="OS01G0158850 PROTEIN"/>
    <property type="match status" value="1"/>
</dbReference>